<evidence type="ECO:0000256" key="5">
    <source>
        <dbReference type="RuleBase" id="RU362125"/>
    </source>
</evidence>
<keyword evidence="9" id="KW-1185">Reference proteome</keyword>
<organism evidence="8 9">
    <name type="scientific">Lentzea atacamensis</name>
    <dbReference type="NCBI Taxonomy" id="531938"/>
    <lineage>
        <taxon>Bacteria</taxon>
        <taxon>Bacillati</taxon>
        <taxon>Actinomycetota</taxon>
        <taxon>Actinomycetes</taxon>
        <taxon>Pseudonocardiales</taxon>
        <taxon>Pseudonocardiaceae</taxon>
        <taxon>Lentzea</taxon>
    </lineage>
</organism>
<dbReference type="SUPFAM" id="SSF47203">
    <property type="entry name" value="Acyl-CoA dehydrogenase C-terminal domain-like"/>
    <property type="match status" value="1"/>
</dbReference>
<dbReference type="Gene3D" id="2.40.110.10">
    <property type="entry name" value="Butyryl-CoA Dehydrogenase, subunit A, domain 2"/>
    <property type="match status" value="1"/>
</dbReference>
<dbReference type="Pfam" id="PF00441">
    <property type="entry name" value="Acyl-CoA_dh_1"/>
    <property type="match status" value="1"/>
</dbReference>
<dbReference type="Pfam" id="PF02770">
    <property type="entry name" value="Acyl-CoA_dh_M"/>
    <property type="match status" value="1"/>
</dbReference>
<dbReference type="InterPro" id="IPR037069">
    <property type="entry name" value="AcylCoA_DH/ox_N_sf"/>
</dbReference>
<dbReference type="PANTHER" id="PTHR43884:SF40">
    <property type="entry name" value="ACYL-COA DEHYDROGENASE"/>
    <property type="match status" value="1"/>
</dbReference>
<dbReference type="Gene3D" id="1.10.540.10">
    <property type="entry name" value="Acyl-CoA dehydrogenase/oxidase, N-terminal domain"/>
    <property type="match status" value="1"/>
</dbReference>
<keyword evidence="4 5" id="KW-0274">FAD</keyword>
<dbReference type="Gene3D" id="1.20.140.10">
    <property type="entry name" value="Butyryl-CoA Dehydrogenase, subunit A, domain 3"/>
    <property type="match status" value="1"/>
</dbReference>
<comment type="caution">
    <text evidence="8">The sequence shown here is derived from an EMBL/GenBank/DDBJ whole genome shotgun (WGS) entry which is preliminary data.</text>
</comment>
<comment type="similarity">
    <text evidence="2 5">Belongs to the acyl-CoA dehydrogenase family.</text>
</comment>
<evidence type="ECO:0000313" key="8">
    <source>
        <dbReference type="EMBL" id="RAS67444.1"/>
    </source>
</evidence>
<dbReference type="Proteomes" id="UP000248714">
    <property type="component" value="Unassembled WGS sequence"/>
</dbReference>
<evidence type="ECO:0000259" key="7">
    <source>
        <dbReference type="Pfam" id="PF02770"/>
    </source>
</evidence>
<feature type="domain" description="Acyl-CoA dehydrogenase/oxidase C-terminal" evidence="6">
    <location>
        <begin position="269"/>
        <end position="395"/>
    </location>
</feature>
<proteinExistence type="inferred from homology"/>
<dbReference type="PANTHER" id="PTHR43884">
    <property type="entry name" value="ACYL-COA DEHYDROGENASE"/>
    <property type="match status" value="1"/>
</dbReference>
<dbReference type="EMBL" id="QLTT01000003">
    <property type="protein sequence ID" value="RAS67444.1"/>
    <property type="molecule type" value="Genomic_DNA"/>
</dbReference>
<keyword evidence="3 5" id="KW-0285">Flavoprotein</keyword>
<dbReference type="InterPro" id="IPR006091">
    <property type="entry name" value="Acyl-CoA_Oxase/DH_mid-dom"/>
</dbReference>
<sequence length="553" mass="59280">MPVDVPTLLTSLRTGRLDMESLGAFPEQDPADRAVGDEWVAQAETFMRRQVDPDDIDSTRELPAGLIDALRREGFLTAAFRTEKKAALSPYNVLRLVTAMATWSVPVAQVVAVHAGVGAGALDPVLPDGPLRELVRDRIGNGVLSGFADTDPAGQNNRLPRMTATRTGDGSAVLLHGEKLYTANGPVAGLLAVSAVLDGQVCVCFVDTASPGFSVESTIEFIGSKGLPSGALRFDGVRVPANRVLSGVDGQLRLPPALNSVAFLGRIYLAGGPAIAIVRNCLAWSRDFVNRRRVDDRPLGDYSRIQRMVAATMADAYAVDSVARWCLVGSGLADRWLERFVAKNVLTRTAWHAADRTVSLLGAEGVETAASKRRRGAVALPVERALRDSRVLRTAGNVDFRLDSQVAQLILAGTHGEGPAVDRVDLGRSATGLSLRNQVHLGAVAEQVRWFAKLCAQTRDTDAVTSGADEHLLVTVGRIAAELVTASVVLSRTAQLDTAEAQDLADVHCTAARHRLTGLWRKLEPDDEPDYRTISRGWLAGSAFEFLGGRHGR</sequence>
<dbReference type="InterPro" id="IPR036250">
    <property type="entry name" value="AcylCo_DH-like_C"/>
</dbReference>
<dbReference type="SUPFAM" id="SSF56645">
    <property type="entry name" value="Acyl-CoA dehydrogenase NM domain-like"/>
    <property type="match status" value="1"/>
</dbReference>
<accession>A0ABX9EBA6</accession>
<reference evidence="8 9" key="1">
    <citation type="submission" date="2018-06" db="EMBL/GenBank/DDBJ databases">
        <title>Genomic Encyclopedia of Type Strains, Phase IV (KMG-IV): sequencing the most valuable type-strain genomes for metagenomic binning, comparative biology and taxonomic classification.</title>
        <authorList>
            <person name="Goeker M."/>
        </authorList>
    </citation>
    <scope>NUCLEOTIDE SEQUENCE [LARGE SCALE GENOMIC DNA]</scope>
    <source>
        <strain evidence="8 9">DSM 45479</strain>
    </source>
</reference>
<dbReference type="InterPro" id="IPR009100">
    <property type="entry name" value="AcylCoA_DH/oxidase_NM_dom_sf"/>
</dbReference>
<gene>
    <name evidence="8" type="ORF">C8D87_103783</name>
</gene>
<comment type="cofactor">
    <cofactor evidence="1 5">
        <name>FAD</name>
        <dbReference type="ChEBI" id="CHEBI:57692"/>
    </cofactor>
</comment>
<evidence type="ECO:0000256" key="3">
    <source>
        <dbReference type="ARBA" id="ARBA00022630"/>
    </source>
</evidence>
<dbReference type="InterPro" id="IPR009075">
    <property type="entry name" value="AcylCo_DH/oxidase_C"/>
</dbReference>
<dbReference type="RefSeq" id="WP_112227643.1">
    <property type="nucleotide sequence ID" value="NZ_QLTT01000003.1"/>
</dbReference>
<evidence type="ECO:0000256" key="4">
    <source>
        <dbReference type="ARBA" id="ARBA00022827"/>
    </source>
</evidence>
<evidence type="ECO:0000313" key="9">
    <source>
        <dbReference type="Proteomes" id="UP000248714"/>
    </source>
</evidence>
<name>A0ABX9EBA6_9PSEU</name>
<evidence type="ECO:0000256" key="2">
    <source>
        <dbReference type="ARBA" id="ARBA00009347"/>
    </source>
</evidence>
<protein>
    <submittedName>
        <fullName evidence="8">Alkylation response protein AidB-like acyl-CoA dehydrogenase</fullName>
    </submittedName>
</protein>
<feature type="domain" description="Acyl-CoA oxidase/dehydrogenase middle" evidence="7">
    <location>
        <begin position="152"/>
        <end position="237"/>
    </location>
</feature>
<evidence type="ECO:0000256" key="1">
    <source>
        <dbReference type="ARBA" id="ARBA00001974"/>
    </source>
</evidence>
<evidence type="ECO:0000259" key="6">
    <source>
        <dbReference type="Pfam" id="PF00441"/>
    </source>
</evidence>
<dbReference type="InterPro" id="IPR046373">
    <property type="entry name" value="Acyl-CoA_Oxase/DH_mid-dom_sf"/>
</dbReference>
<keyword evidence="5" id="KW-0560">Oxidoreductase</keyword>